<dbReference type="GO" id="GO:0007007">
    <property type="term" value="P:inner mitochondrial membrane organization"/>
    <property type="evidence" value="ECO:0007669"/>
    <property type="project" value="TreeGrafter"/>
</dbReference>
<evidence type="ECO:0000256" key="6">
    <source>
        <dbReference type="RuleBase" id="RU363045"/>
    </source>
</evidence>
<reference evidence="7 8" key="1">
    <citation type="journal article" date="2011" name="Proc. Natl. Acad. Sci. U.S.A.">
        <title>Comparative genomics of xylose-fermenting fungi for enhanced biofuel production.</title>
        <authorList>
            <person name="Wohlbach D.J."/>
            <person name="Kuo A."/>
            <person name="Sato T.K."/>
            <person name="Potts K.M."/>
            <person name="Salamov A.A."/>
            <person name="LaButti K.M."/>
            <person name="Sun H."/>
            <person name="Clum A."/>
            <person name="Pangilinan J.L."/>
            <person name="Lindquist E.A."/>
            <person name="Lucas S."/>
            <person name="Lapidus A."/>
            <person name="Jin M."/>
            <person name="Gunawan C."/>
            <person name="Balan V."/>
            <person name="Dale B.E."/>
            <person name="Jeffries T.W."/>
            <person name="Zinkel R."/>
            <person name="Barry K.W."/>
            <person name="Grigoriev I.V."/>
            <person name="Gasch A.P."/>
        </authorList>
    </citation>
    <scope>NUCLEOTIDE SEQUENCE [LARGE SCALE GENOMIC DNA]</scope>
    <source>
        <strain evidence="8">ATCC 10573 / BCRC 21748 / CBS 615 / JCM 9827 / NBRC 10315 / NRRL Y-1498 / VKM Y-70</strain>
    </source>
</reference>
<evidence type="ECO:0000256" key="3">
    <source>
        <dbReference type="ARBA" id="ARBA00013287"/>
    </source>
</evidence>
<dbReference type="Pfam" id="PF01987">
    <property type="entry name" value="AIM24"/>
    <property type="match status" value="1"/>
</dbReference>
<sequence length="312" mass="34751">MSRARVLKRFVTTSTDISRAVATETLLTGTGNGPFIELPEFEPLGNPTNLLSVKMPQSSNLSIRHGSLIAMNGDLAGVSSVSRKLSDSFKFQVLQSESAVSLIVGGKMKPNRMNNYTLLHISDKSETWTVFNDSSVVAWTGYGLEIEPTHVLSRWNSVKTIGKGHVLVSDGNKMLEIDIPEHESVFVTPNSLVASTVEPVFRTIQTFNVLPKMPQLSLRWKTPRFVANAYARAVERLGAQNVVAEVSRSATRFKYHINNVVLFVRLYVVNRVFGKPIWAQISGPSKLLVSTNEQVRGERVFTKQEIEDIYRT</sequence>
<evidence type="ECO:0000256" key="4">
    <source>
        <dbReference type="ARBA" id="ARBA00022946"/>
    </source>
</evidence>
<dbReference type="PANTHER" id="PTHR36959">
    <property type="entry name" value="ALTERED INHERITANCE OF MITOCHONDRIA PROTEIN 24, MITOCHONDRIAL"/>
    <property type="match status" value="1"/>
</dbReference>
<gene>
    <name evidence="7" type="ORF">CANTEDRAFT_94387</name>
</gene>
<keyword evidence="4" id="KW-0809">Transit peptide</keyword>
<comment type="subcellular location">
    <subcellularLocation>
        <location evidence="1 6">Mitochondrion</location>
    </subcellularLocation>
</comment>
<dbReference type="Proteomes" id="UP000000707">
    <property type="component" value="Unassembled WGS sequence"/>
</dbReference>
<keyword evidence="8" id="KW-1185">Reference proteome</keyword>
<dbReference type="SUPFAM" id="SSF51219">
    <property type="entry name" value="TRAP-like"/>
    <property type="match status" value="1"/>
</dbReference>
<evidence type="ECO:0000256" key="2">
    <source>
        <dbReference type="ARBA" id="ARBA00009322"/>
    </source>
</evidence>
<dbReference type="KEGG" id="cten:18250390"/>
<dbReference type="RefSeq" id="XP_006687665.1">
    <property type="nucleotide sequence ID" value="XM_006687602.1"/>
</dbReference>
<evidence type="ECO:0000313" key="7">
    <source>
        <dbReference type="EMBL" id="EGV61495.1"/>
    </source>
</evidence>
<dbReference type="OrthoDB" id="5295771at2759"/>
<dbReference type="eggNOG" id="ENOG502RZF6">
    <property type="taxonomic scope" value="Eukaryota"/>
</dbReference>
<evidence type="ECO:0000313" key="8">
    <source>
        <dbReference type="Proteomes" id="UP000000707"/>
    </source>
</evidence>
<proteinExistence type="inferred from homology"/>
<dbReference type="HOGENOM" id="CLU_069182_0_0_1"/>
<dbReference type="AlphaFoldDB" id="G3BB04"/>
<keyword evidence="5 6" id="KW-0496">Mitochondrion</keyword>
<accession>G3BB04</accession>
<dbReference type="Gene3D" id="3.60.160.10">
    <property type="entry name" value="Mitochondrial biogenesis AIM24"/>
    <property type="match status" value="1"/>
</dbReference>
<dbReference type="InterPro" id="IPR002838">
    <property type="entry name" value="AIM24"/>
</dbReference>
<dbReference type="InterPro" id="IPR036983">
    <property type="entry name" value="AIM24_sf"/>
</dbReference>
<dbReference type="InterPro" id="IPR016031">
    <property type="entry name" value="Trp_RNA-bd_attenuator-like_dom"/>
</dbReference>
<name>G3BB04_CANTC</name>
<evidence type="ECO:0000256" key="1">
    <source>
        <dbReference type="ARBA" id="ARBA00004173"/>
    </source>
</evidence>
<dbReference type="EMBL" id="GL996527">
    <property type="protein sequence ID" value="EGV61495.1"/>
    <property type="molecule type" value="Genomic_DNA"/>
</dbReference>
<dbReference type="GO" id="GO:0005743">
    <property type="term" value="C:mitochondrial inner membrane"/>
    <property type="evidence" value="ECO:0007669"/>
    <property type="project" value="TreeGrafter"/>
</dbReference>
<comment type="similarity">
    <text evidence="2 6">Belongs to the AIM24 family.</text>
</comment>
<organism evidence="8">
    <name type="scientific">Candida tenuis (strain ATCC 10573 / BCRC 21748 / CBS 615 / JCM 9827 / NBRC 10315 / NRRL Y-1498 / VKM Y-70)</name>
    <name type="common">Yeast</name>
    <name type="synonym">Yamadazyma tenuis</name>
    <dbReference type="NCBI Taxonomy" id="590646"/>
    <lineage>
        <taxon>Eukaryota</taxon>
        <taxon>Fungi</taxon>
        <taxon>Dikarya</taxon>
        <taxon>Ascomycota</taxon>
        <taxon>Saccharomycotina</taxon>
        <taxon>Pichiomycetes</taxon>
        <taxon>Debaryomycetaceae</taxon>
        <taxon>Yamadazyma</taxon>
    </lineage>
</organism>
<evidence type="ECO:0000256" key="5">
    <source>
        <dbReference type="ARBA" id="ARBA00023128"/>
    </source>
</evidence>
<dbReference type="GeneID" id="18250390"/>
<dbReference type="PANTHER" id="PTHR36959:SF2">
    <property type="entry name" value="ALTERED INHERITANCE OF MITOCHONDRIA PROTEIN 24, MITOCHONDRIAL"/>
    <property type="match status" value="1"/>
</dbReference>
<protein>
    <recommendedName>
        <fullName evidence="3 6">Altered inheritance of mitochondria protein 24, mitochondrial</fullName>
    </recommendedName>
</protein>